<sequence>MSVPKKSRPQTKITPFVKNGTSQATVTHILECAQQVLVTCGNAKFTTRRVAEAAGISPGNLTYHFPSKNELIKALVAKILEKYLIHFEESLSLEGEFYAEGLKGLVRWMMVDAIKVETIRIFRELWVMALHDEQICQVVDDFYDAMINKSAYLVGLRYPTADTTVINELIHLLATMIGGCMVIYGTSKIRAVTFERITEMTMPMIEQLDPQGI</sequence>
<dbReference type="GO" id="GO:0003677">
    <property type="term" value="F:DNA binding"/>
    <property type="evidence" value="ECO:0007669"/>
    <property type="project" value="UniProtKB-UniRule"/>
</dbReference>
<dbReference type="PANTHER" id="PTHR43479">
    <property type="entry name" value="ACREF/ENVCD OPERON REPRESSOR-RELATED"/>
    <property type="match status" value="1"/>
</dbReference>
<dbReference type="PRINTS" id="PR00455">
    <property type="entry name" value="HTHTETR"/>
</dbReference>
<organism evidence="4 5">
    <name type="scientific">Iodobacter fluviatilis</name>
    <dbReference type="NCBI Taxonomy" id="537"/>
    <lineage>
        <taxon>Bacteria</taxon>
        <taxon>Pseudomonadati</taxon>
        <taxon>Pseudomonadota</taxon>
        <taxon>Betaproteobacteria</taxon>
        <taxon>Neisseriales</taxon>
        <taxon>Chitinibacteraceae</taxon>
        <taxon>Iodobacter</taxon>
    </lineage>
</organism>
<dbReference type="Proteomes" id="UP000515917">
    <property type="component" value="Chromosome"/>
</dbReference>
<reference evidence="4 5" key="1">
    <citation type="submission" date="2018-01" db="EMBL/GenBank/DDBJ databases">
        <title>Genome sequence of Iodobacter sp. strain PCH194 isolated from Indian Trans-Himalaya.</title>
        <authorList>
            <person name="Kumar V."/>
            <person name="Thakur V."/>
            <person name="Kumar S."/>
            <person name="Singh D."/>
        </authorList>
    </citation>
    <scope>NUCLEOTIDE SEQUENCE [LARGE SCALE GENOMIC DNA]</scope>
    <source>
        <strain evidence="4 5">PCH194</strain>
    </source>
</reference>
<evidence type="ECO:0000313" key="5">
    <source>
        <dbReference type="Proteomes" id="UP000515917"/>
    </source>
</evidence>
<dbReference type="InterPro" id="IPR009057">
    <property type="entry name" value="Homeodomain-like_sf"/>
</dbReference>
<name>A0A7G3GBT6_9NEIS</name>
<evidence type="ECO:0000313" key="4">
    <source>
        <dbReference type="EMBL" id="QBC44599.1"/>
    </source>
</evidence>
<keyword evidence="1 2" id="KW-0238">DNA-binding</keyword>
<dbReference type="PANTHER" id="PTHR43479:SF11">
    <property type="entry name" value="ACREF_ENVCD OPERON REPRESSOR-RELATED"/>
    <property type="match status" value="1"/>
</dbReference>
<dbReference type="RefSeq" id="WP_130107132.1">
    <property type="nucleotide sequence ID" value="NZ_CP025781.1"/>
</dbReference>
<dbReference type="InterPro" id="IPR001647">
    <property type="entry name" value="HTH_TetR"/>
</dbReference>
<keyword evidence="5" id="KW-1185">Reference proteome</keyword>
<dbReference type="SUPFAM" id="SSF46689">
    <property type="entry name" value="Homeodomain-like"/>
    <property type="match status" value="1"/>
</dbReference>
<dbReference type="Gene3D" id="1.10.357.10">
    <property type="entry name" value="Tetracycline Repressor, domain 2"/>
    <property type="match status" value="1"/>
</dbReference>
<feature type="DNA-binding region" description="H-T-H motif" evidence="2">
    <location>
        <begin position="46"/>
        <end position="65"/>
    </location>
</feature>
<evidence type="ECO:0000259" key="3">
    <source>
        <dbReference type="PROSITE" id="PS50977"/>
    </source>
</evidence>
<protein>
    <recommendedName>
        <fullName evidence="3">HTH tetR-type domain-containing protein</fullName>
    </recommendedName>
</protein>
<dbReference type="PROSITE" id="PS50977">
    <property type="entry name" value="HTH_TETR_2"/>
    <property type="match status" value="1"/>
</dbReference>
<accession>A0A7G3GBT6</accession>
<feature type="domain" description="HTH tetR-type" evidence="3">
    <location>
        <begin position="23"/>
        <end position="83"/>
    </location>
</feature>
<dbReference type="KEGG" id="ifl:C1H71_14410"/>
<evidence type="ECO:0000256" key="2">
    <source>
        <dbReference type="PROSITE-ProRule" id="PRU00335"/>
    </source>
</evidence>
<gene>
    <name evidence="4" type="ORF">C1H71_14410</name>
</gene>
<dbReference type="EMBL" id="CP025781">
    <property type="protein sequence ID" value="QBC44599.1"/>
    <property type="molecule type" value="Genomic_DNA"/>
</dbReference>
<dbReference type="AlphaFoldDB" id="A0A7G3GBT6"/>
<evidence type="ECO:0000256" key="1">
    <source>
        <dbReference type="ARBA" id="ARBA00023125"/>
    </source>
</evidence>
<dbReference type="Pfam" id="PF00440">
    <property type="entry name" value="TetR_N"/>
    <property type="match status" value="1"/>
</dbReference>
<dbReference type="InterPro" id="IPR050624">
    <property type="entry name" value="HTH-type_Tx_Regulator"/>
</dbReference>
<proteinExistence type="predicted"/>